<keyword evidence="1" id="KW-0812">Transmembrane</keyword>
<keyword evidence="1" id="KW-0472">Membrane</keyword>
<feature type="transmembrane region" description="Helical" evidence="1">
    <location>
        <begin position="45"/>
        <end position="65"/>
    </location>
</feature>
<sequence length="100" mass="11533">MTSGLGTTWLLFGLIFFAANLPWFSNKLFYIVPVKHTPKNLGWCLFELIVLYFLIGGVALYAEFATFGQIAHQDWEFYAITACMFIVFAFPGFVYKVLWK</sequence>
<name>A0A1J5R9R7_9ZZZZ</name>
<feature type="transmembrane region" description="Helical" evidence="1">
    <location>
        <begin position="6"/>
        <end position="24"/>
    </location>
</feature>
<dbReference type="AlphaFoldDB" id="A0A1J5R9R7"/>
<protein>
    <recommendedName>
        <fullName evidence="3">DUF2818 family protein</fullName>
    </recommendedName>
</protein>
<reference evidence="2" key="1">
    <citation type="submission" date="2016-10" db="EMBL/GenBank/DDBJ databases">
        <title>Sequence of Gallionella enrichment culture.</title>
        <authorList>
            <person name="Poehlein A."/>
            <person name="Muehling M."/>
            <person name="Daniel R."/>
        </authorList>
    </citation>
    <scope>NUCLEOTIDE SEQUENCE</scope>
</reference>
<accession>A0A1J5R9R7</accession>
<dbReference type="PIRSF" id="PIRSF019883">
    <property type="entry name" value="UCP019883"/>
    <property type="match status" value="1"/>
</dbReference>
<evidence type="ECO:0000313" key="2">
    <source>
        <dbReference type="EMBL" id="OIQ92800.1"/>
    </source>
</evidence>
<evidence type="ECO:0000256" key="1">
    <source>
        <dbReference type="SAM" id="Phobius"/>
    </source>
</evidence>
<dbReference type="Pfam" id="PF10993">
    <property type="entry name" value="DUF2818"/>
    <property type="match status" value="1"/>
</dbReference>
<dbReference type="InterPro" id="IPR016768">
    <property type="entry name" value="UCP019883"/>
</dbReference>
<dbReference type="EMBL" id="MLJW01000222">
    <property type="protein sequence ID" value="OIQ92800.1"/>
    <property type="molecule type" value="Genomic_DNA"/>
</dbReference>
<evidence type="ECO:0008006" key="3">
    <source>
        <dbReference type="Google" id="ProtNLM"/>
    </source>
</evidence>
<organism evidence="2">
    <name type="scientific">mine drainage metagenome</name>
    <dbReference type="NCBI Taxonomy" id="410659"/>
    <lineage>
        <taxon>unclassified sequences</taxon>
        <taxon>metagenomes</taxon>
        <taxon>ecological metagenomes</taxon>
    </lineage>
</organism>
<comment type="caution">
    <text evidence="2">The sequence shown here is derived from an EMBL/GenBank/DDBJ whole genome shotgun (WGS) entry which is preliminary data.</text>
</comment>
<proteinExistence type="predicted"/>
<keyword evidence="1" id="KW-1133">Transmembrane helix</keyword>
<gene>
    <name evidence="2" type="ORF">GALL_252420</name>
</gene>
<feature type="transmembrane region" description="Helical" evidence="1">
    <location>
        <begin position="77"/>
        <end position="98"/>
    </location>
</feature>